<gene>
    <name evidence="4" type="ORF">ACFFQA_09165</name>
</gene>
<evidence type="ECO:0000256" key="2">
    <source>
        <dbReference type="SAM" id="Coils"/>
    </source>
</evidence>
<feature type="domain" description="Chorismate mutase" evidence="3">
    <location>
        <begin position="1"/>
        <end position="91"/>
    </location>
</feature>
<sequence>MTTPSSLADVRTRIDALDADLVRLLAERQALVRAAAAFKADEQAVRAPDRVERVIAAVRGRAVEAGLSPEVAESVWRAMIAAFVELELAEHRADR</sequence>
<keyword evidence="2" id="KW-0175">Coiled coil</keyword>
<dbReference type="InterPro" id="IPR051331">
    <property type="entry name" value="Chorismate_mutase-related"/>
</dbReference>
<keyword evidence="5" id="KW-1185">Reference proteome</keyword>
<keyword evidence="1" id="KW-0413">Isomerase</keyword>
<dbReference type="Gene3D" id="1.20.59.10">
    <property type="entry name" value="Chorismate mutase"/>
    <property type="match status" value="1"/>
</dbReference>
<evidence type="ECO:0000259" key="3">
    <source>
        <dbReference type="PROSITE" id="PS51168"/>
    </source>
</evidence>
<organism evidence="4 5">
    <name type="scientific">Allokutzneria oryzae</name>
    <dbReference type="NCBI Taxonomy" id="1378989"/>
    <lineage>
        <taxon>Bacteria</taxon>
        <taxon>Bacillati</taxon>
        <taxon>Actinomycetota</taxon>
        <taxon>Actinomycetes</taxon>
        <taxon>Pseudonocardiales</taxon>
        <taxon>Pseudonocardiaceae</taxon>
        <taxon>Allokutzneria</taxon>
    </lineage>
</organism>
<reference evidence="4 5" key="1">
    <citation type="submission" date="2024-09" db="EMBL/GenBank/DDBJ databases">
        <authorList>
            <person name="Sun Q."/>
            <person name="Mori K."/>
        </authorList>
    </citation>
    <scope>NUCLEOTIDE SEQUENCE [LARGE SCALE GENOMIC DNA]</scope>
    <source>
        <strain evidence="4 5">TBRC 7907</strain>
    </source>
</reference>
<dbReference type="RefSeq" id="WP_377851271.1">
    <property type="nucleotide sequence ID" value="NZ_JBHLZU010000007.1"/>
</dbReference>
<dbReference type="EMBL" id="JBHLZU010000007">
    <property type="protein sequence ID" value="MFB9904109.1"/>
    <property type="molecule type" value="Genomic_DNA"/>
</dbReference>
<dbReference type="PANTHER" id="PTHR38041">
    <property type="entry name" value="CHORISMATE MUTASE"/>
    <property type="match status" value="1"/>
</dbReference>
<evidence type="ECO:0000256" key="1">
    <source>
        <dbReference type="ARBA" id="ARBA00023235"/>
    </source>
</evidence>
<dbReference type="SMART" id="SM00830">
    <property type="entry name" value="CM_2"/>
    <property type="match status" value="1"/>
</dbReference>
<accession>A0ABV5ZWR9</accession>
<name>A0ABV5ZWR9_9PSEU</name>
<dbReference type="SUPFAM" id="SSF48600">
    <property type="entry name" value="Chorismate mutase II"/>
    <property type="match status" value="1"/>
</dbReference>
<protein>
    <submittedName>
        <fullName evidence="4">Chorismate mutase</fullName>
    </submittedName>
</protein>
<dbReference type="InterPro" id="IPR036263">
    <property type="entry name" value="Chorismate_II_sf"/>
</dbReference>
<comment type="caution">
    <text evidence="4">The sequence shown here is derived from an EMBL/GenBank/DDBJ whole genome shotgun (WGS) entry which is preliminary data.</text>
</comment>
<dbReference type="InterPro" id="IPR002701">
    <property type="entry name" value="CM_II_prokaryot"/>
</dbReference>
<feature type="coiled-coil region" evidence="2">
    <location>
        <begin position="7"/>
        <end position="34"/>
    </location>
</feature>
<evidence type="ECO:0000313" key="5">
    <source>
        <dbReference type="Proteomes" id="UP001589693"/>
    </source>
</evidence>
<dbReference type="PROSITE" id="PS51168">
    <property type="entry name" value="CHORISMATE_MUT_2"/>
    <property type="match status" value="1"/>
</dbReference>
<dbReference type="PANTHER" id="PTHR38041:SF1">
    <property type="entry name" value="CHORISMATE MUTASE"/>
    <property type="match status" value="1"/>
</dbReference>
<dbReference type="Proteomes" id="UP001589693">
    <property type="component" value="Unassembled WGS sequence"/>
</dbReference>
<proteinExistence type="predicted"/>
<evidence type="ECO:0000313" key="4">
    <source>
        <dbReference type="EMBL" id="MFB9904109.1"/>
    </source>
</evidence>
<dbReference type="InterPro" id="IPR036979">
    <property type="entry name" value="CM_dom_sf"/>
</dbReference>
<dbReference type="Pfam" id="PF01817">
    <property type="entry name" value="CM_2"/>
    <property type="match status" value="1"/>
</dbReference>